<comment type="caution">
    <text evidence="8">The sequence shown here is derived from an EMBL/GenBank/DDBJ whole genome shotgun (WGS) entry which is preliminary data.</text>
</comment>
<dbReference type="InterPro" id="IPR003661">
    <property type="entry name" value="HisK_dim/P_dom"/>
</dbReference>
<gene>
    <name evidence="8" type="ORF">A2161_08110</name>
</gene>
<evidence type="ECO:0000256" key="1">
    <source>
        <dbReference type="ARBA" id="ARBA00000085"/>
    </source>
</evidence>
<dbReference type="EC" id="2.7.13.3" evidence="2"/>
<dbReference type="SUPFAM" id="SSF55874">
    <property type="entry name" value="ATPase domain of HSP90 chaperone/DNA topoisomerase II/histidine kinase"/>
    <property type="match status" value="1"/>
</dbReference>
<dbReference type="SUPFAM" id="SSF47384">
    <property type="entry name" value="Homodimeric domain of signal transducing histidine kinase"/>
    <property type="match status" value="1"/>
</dbReference>
<dbReference type="Proteomes" id="UP000179266">
    <property type="component" value="Unassembled WGS sequence"/>
</dbReference>
<dbReference type="InterPro" id="IPR050736">
    <property type="entry name" value="Sensor_HK_Regulatory"/>
</dbReference>
<reference evidence="8 9" key="1">
    <citation type="journal article" date="2016" name="Nat. Commun.">
        <title>Thousands of microbial genomes shed light on interconnected biogeochemical processes in an aquifer system.</title>
        <authorList>
            <person name="Anantharaman K."/>
            <person name="Brown C.T."/>
            <person name="Hug L.A."/>
            <person name="Sharon I."/>
            <person name="Castelle C.J."/>
            <person name="Probst A.J."/>
            <person name="Thomas B.C."/>
            <person name="Singh A."/>
            <person name="Wilkins M.J."/>
            <person name="Karaoz U."/>
            <person name="Brodie E.L."/>
            <person name="Williams K.H."/>
            <person name="Hubbard S.S."/>
            <person name="Banfield J.F."/>
        </authorList>
    </citation>
    <scope>NUCLEOTIDE SEQUENCE [LARGE SCALE GENOMIC DNA]</scope>
</reference>
<proteinExistence type="predicted"/>
<dbReference type="PRINTS" id="PR00344">
    <property type="entry name" value="BCTRLSENSOR"/>
</dbReference>
<evidence type="ECO:0000313" key="8">
    <source>
        <dbReference type="EMBL" id="OGL41068.1"/>
    </source>
</evidence>
<comment type="catalytic activity">
    <reaction evidence="1">
        <text>ATP + protein L-histidine = ADP + protein N-phospho-L-histidine.</text>
        <dbReference type="EC" id="2.7.13.3"/>
    </reaction>
</comment>
<keyword evidence="5" id="KW-0418">Kinase</keyword>
<evidence type="ECO:0000259" key="7">
    <source>
        <dbReference type="PROSITE" id="PS50109"/>
    </source>
</evidence>
<dbReference type="InterPro" id="IPR036097">
    <property type="entry name" value="HisK_dim/P_sf"/>
</dbReference>
<dbReference type="SMART" id="SM00388">
    <property type="entry name" value="HisKA"/>
    <property type="match status" value="1"/>
</dbReference>
<protein>
    <recommendedName>
        <fullName evidence="2">histidine kinase</fullName>
        <ecNumber evidence="2">2.7.13.3</ecNumber>
    </recommendedName>
</protein>
<dbReference type="InterPro" id="IPR004358">
    <property type="entry name" value="Sig_transdc_His_kin-like_C"/>
</dbReference>
<dbReference type="Gene3D" id="1.10.287.130">
    <property type="match status" value="1"/>
</dbReference>
<evidence type="ECO:0000313" key="9">
    <source>
        <dbReference type="Proteomes" id="UP000179266"/>
    </source>
</evidence>
<dbReference type="InterPro" id="IPR036890">
    <property type="entry name" value="HATPase_C_sf"/>
</dbReference>
<dbReference type="PANTHER" id="PTHR43711:SF1">
    <property type="entry name" value="HISTIDINE KINASE 1"/>
    <property type="match status" value="1"/>
</dbReference>
<accession>A0A1F7RIT2</accession>
<dbReference type="PROSITE" id="PS50109">
    <property type="entry name" value="HIS_KIN"/>
    <property type="match status" value="1"/>
</dbReference>
<dbReference type="CDD" id="cd00082">
    <property type="entry name" value="HisKA"/>
    <property type="match status" value="1"/>
</dbReference>
<organism evidence="8 9">
    <name type="scientific">Candidatus Schekmanbacteria bacterium RBG_13_48_7</name>
    <dbReference type="NCBI Taxonomy" id="1817878"/>
    <lineage>
        <taxon>Bacteria</taxon>
        <taxon>Candidatus Schekmaniibacteriota</taxon>
    </lineage>
</organism>
<dbReference type="InterPro" id="IPR005467">
    <property type="entry name" value="His_kinase_dom"/>
</dbReference>
<dbReference type="GO" id="GO:0000155">
    <property type="term" value="F:phosphorelay sensor kinase activity"/>
    <property type="evidence" value="ECO:0007669"/>
    <property type="project" value="InterPro"/>
</dbReference>
<dbReference type="AlphaFoldDB" id="A0A1F7RIT2"/>
<dbReference type="PANTHER" id="PTHR43711">
    <property type="entry name" value="TWO-COMPONENT HISTIDINE KINASE"/>
    <property type="match status" value="1"/>
</dbReference>
<dbReference type="EMBL" id="MGDD01000355">
    <property type="protein sequence ID" value="OGL41068.1"/>
    <property type="molecule type" value="Genomic_DNA"/>
</dbReference>
<dbReference type="Pfam" id="PF00512">
    <property type="entry name" value="HisKA"/>
    <property type="match status" value="1"/>
</dbReference>
<dbReference type="Pfam" id="PF02518">
    <property type="entry name" value="HATPase_c"/>
    <property type="match status" value="1"/>
</dbReference>
<keyword evidence="6" id="KW-0902">Two-component regulatory system</keyword>
<keyword evidence="4" id="KW-0808">Transferase</keyword>
<evidence type="ECO:0000256" key="4">
    <source>
        <dbReference type="ARBA" id="ARBA00022679"/>
    </source>
</evidence>
<keyword evidence="3" id="KW-0597">Phosphoprotein</keyword>
<feature type="domain" description="Histidine kinase" evidence="7">
    <location>
        <begin position="76"/>
        <end position="291"/>
    </location>
</feature>
<dbReference type="InterPro" id="IPR003594">
    <property type="entry name" value="HATPase_dom"/>
</dbReference>
<dbReference type="SMART" id="SM00387">
    <property type="entry name" value="HATPase_c"/>
    <property type="match status" value="1"/>
</dbReference>
<evidence type="ECO:0000256" key="3">
    <source>
        <dbReference type="ARBA" id="ARBA00022553"/>
    </source>
</evidence>
<sequence length="307" mass="35126">MSVVPLRQKDETDSVYNKKDDPEKMLQVNNQYMEKFKVVQQALKENFIRYRKQLVRNKRNKKRKDLIEAMGNFSAHISHQLRNPLGSVELFASILKRELKGDPKKENIIDNIFISISMMNQHIENMLNLTKSLNPKFSVISPGQLIDETLHYARHLIYQKSVLVQRHYSSKCSEIYGDPELLKQLFLNLILNSLQAIHNEDGQLVISVNSGSSWNRSSRKGAIVEVKDNGIGVPAEHRERVWEPFFCAGKSGQGFGLSVVFRIVEAHGGLIEMESKETKGTTIRVFLPEDTIPEKTKNISEHKVNNA</sequence>
<evidence type="ECO:0000256" key="6">
    <source>
        <dbReference type="ARBA" id="ARBA00023012"/>
    </source>
</evidence>
<evidence type="ECO:0000256" key="2">
    <source>
        <dbReference type="ARBA" id="ARBA00012438"/>
    </source>
</evidence>
<evidence type="ECO:0000256" key="5">
    <source>
        <dbReference type="ARBA" id="ARBA00022777"/>
    </source>
</evidence>
<name>A0A1F7RIT2_9BACT</name>
<dbReference type="Gene3D" id="3.30.565.10">
    <property type="entry name" value="Histidine kinase-like ATPase, C-terminal domain"/>
    <property type="match status" value="1"/>
</dbReference>